<reference evidence="1 2" key="1">
    <citation type="journal article" date="2022" name="Hortic Res">
        <title>A haplotype resolved chromosomal level avocado genome allows analysis of novel avocado genes.</title>
        <authorList>
            <person name="Nath O."/>
            <person name="Fletcher S.J."/>
            <person name="Hayward A."/>
            <person name="Shaw L.M."/>
            <person name="Masouleh A.K."/>
            <person name="Furtado A."/>
            <person name="Henry R.J."/>
            <person name="Mitter N."/>
        </authorList>
    </citation>
    <scope>NUCLEOTIDE SEQUENCE [LARGE SCALE GENOMIC DNA]</scope>
    <source>
        <strain evidence="2">cv. Hass</strain>
    </source>
</reference>
<dbReference type="EMBL" id="CM056817">
    <property type="protein sequence ID" value="KAJ8621148.1"/>
    <property type="molecule type" value="Genomic_DNA"/>
</dbReference>
<name>A0ACC2KJQ2_PERAE</name>
<evidence type="ECO:0000313" key="1">
    <source>
        <dbReference type="EMBL" id="KAJ8621148.1"/>
    </source>
</evidence>
<keyword evidence="2" id="KW-1185">Reference proteome</keyword>
<sequence length="1558" mass="171946">MASNGSKQSSEFDGQVLIEERSQARLLTLNRPRQLNALSYHMVSRLLKAFAAYEEDPNVNLVILKGKGRAFCAGGDVAAVVHYVTDGYWHFGAKFFGNEFTLNYIMATYKKPQVSILNGIVMGGGAGVSIHGMFRVATENSVFAMPETALGLFPDVGSSYFLSRLRGFFGEYAGLTGARLDGAEMLACGLATHFVPSIRLPLLEEALFNVGTADPAVINAVIDQFSQRVPLKEKSAFHRMDTIDKCFSKRTVEEILSALEQEAAKGADELISASIQSLKKASPMSLKISLRSIREGRLQSIDQCLIREYRMVCHVLRKEVSKDFFEGCRALLVDKDKNPKWEPSKLELISNDMVDKYFAKVDDEVSDHEAVVGGEVSFQMLSIEDPPHPPCSSKISELTGDEGAAKKLALQEAADLGLVAVPGDEIKHQPPFSIRDFVSATRSKDVGVNWPFSPHLLQFCLKHGIKDPLPPFEHPHFVRAQRCREGLGPNQPIALVDSEKTSPGVDVVEEEDPGLSDLNPNGFKNISHQLFSESALESSDCAQCPLSEVDILPVEVGDEKLCRISKLVFSDEDCEETAPEASLGLENIEPHQAARKTEALCEASGKKRRLIVKFGSQHNSVRAEENVLNPSTATESMTSKICPVCKTFTSTSNTTLNAHIDRCLAADSTSKWVVTKVTKKKVKPRKKKLMADIYLTAPSCTLEDLERRNCISWAVNSISPIQNDEVLAENKRQRMIQATYNDDGEECVLCDDSNSTKLRTLSKLNDAAVPTAVENCKHRENMKDSVDKCFLISKEKHLASTASKYMNVQPRSKKLCNIMHPNGEIHEAPDAKYHAQKNHEKEERLSQLLKAQDSFKGRRTGTLRQWVCSKRMRLLKKLNERSSHHGANEDQLLATQKPLMKRNQSALGNSSAQRRHIHKLSRFSVKADASPNIQSKTSMVTDDKMNSPQPRKNNSNRLIERYSFLGDGHNENFSRSLENNISTRSKRVKIDKSAAKESPKLSESFPISPKYKKSVSSENMLSGKSFSSVGINKCYENSKRPPRKKLRKLTFKPRERCMVEMRDQVVELPFNEDKGIDRSLDNIMVSETEDFASEVLKSGHERQEAMIVSNIPESVTSKGFISSKPDRMNVDSEFGGCLHQHISSDVCAFNSSNQFFYAEGITILNGQSGSSYSFGEEHVGSTFGSEAWAEPIRPRPCDNQEVSCTKDGELGGTSSRTIAEVNNLLEGNFSDDEYMGCGTESIPIQESDGGLEALLEKLLVTSGGPGFIEYQQDLVNGNTSESPISVTSAISSPSMGLSSFKCPEMESSDNSTKSSLVDAIDSGPSAALPSVERTKSETGNTEFKISTGKECAKFSDYEPCCCLQKASVNWGPSPIYQESSKLMPMTSNQNISLESYNSFLTNQSLRTDAKVDTASRMMMGPICIKESFDDEVLSCTDLGFADPSSMTQLTSSPILRLMGQNLLVAKNEKEAVQHLGVSLGRAEIDKTNERNVVCAGFRDGNISGQDTLSQNSNVDFSNNLRSCSNSKKPPTPPHLPCNHQDHLHMGGFMFSGFAAVKR</sequence>
<protein>
    <submittedName>
        <fullName evidence="1">Uncharacterized protein</fullName>
    </submittedName>
</protein>
<evidence type="ECO:0000313" key="2">
    <source>
        <dbReference type="Proteomes" id="UP001234297"/>
    </source>
</evidence>
<gene>
    <name evidence="1" type="ORF">MRB53_029677</name>
</gene>
<comment type="caution">
    <text evidence="1">The sequence shown here is derived from an EMBL/GenBank/DDBJ whole genome shotgun (WGS) entry which is preliminary data.</text>
</comment>
<proteinExistence type="predicted"/>
<dbReference type="Proteomes" id="UP001234297">
    <property type="component" value="Chromosome 9"/>
</dbReference>
<organism evidence="1 2">
    <name type="scientific">Persea americana</name>
    <name type="common">Avocado</name>
    <dbReference type="NCBI Taxonomy" id="3435"/>
    <lineage>
        <taxon>Eukaryota</taxon>
        <taxon>Viridiplantae</taxon>
        <taxon>Streptophyta</taxon>
        <taxon>Embryophyta</taxon>
        <taxon>Tracheophyta</taxon>
        <taxon>Spermatophyta</taxon>
        <taxon>Magnoliopsida</taxon>
        <taxon>Magnoliidae</taxon>
        <taxon>Laurales</taxon>
        <taxon>Lauraceae</taxon>
        <taxon>Persea</taxon>
    </lineage>
</organism>
<accession>A0ACC2KJQ2</accession>